<comment type="caution">
    <text evidence="1">The sequence shown here is derived from an EMBL/GenBank/DDBJ whole genome shotgun (WGS) entry which is preliminary data.</text>
</comment>
<evidence type="ECO:0000313" key="1">
    <source>
        <dbReference type="EMBL" id="NDV63561.1"/>
    </source>
</evidence>
<name>A0A6B2M3H8_9BACT</name>
<dbReference type="InterPro" id="IPR013783">
    <property type="entry name" value="Ig-like_fold"/>
</dbReference>
<dbReference type="Proteomes" id="UP000478417">
    <property type="component" value="Unassembled WGS sequence"/>
</dbReference>
<dbReference type="AlphaFoldDB" id="A0A6B2M3H8"/>
<reference evidence="1 2" key="1">
    <citation type="submission" date="2020-02" db="EMBL/GenBank/DDBJ databases">
        <title>Albibacoteraceae fam. nov., the first described family within the subdivision 4 Verrucomicrobia.</title>
        <authorList>
            <person name="Xi F."/>
        </authorList>
    </citation>
    <scope>NUCLEOTIDE SEQUENCE [LARGE SCALE GENOMIC DNA]</scope>
    <source>
        <strain evidence="1 2">CK1056</strain>
    </source>
</reference>
<sequence length="926" mass="99535">MKAATPLNRLVPHFSTTLIFGLLVTFGSTLLEAKNPYRKEFFNFYGGLVNGTQLDDLPSNAGHCGVCHYNFDGGGDRNPYGLDFEASPHGSTSEIHSSLFALELVDSDSDGFDNGVEIGAISDGTSYVNLPTFPGLSGSNAGMVQNVSAGDVSPYLTPSVGVDTTPPTVTVTTPNGGETLVGNSATTIQWTADDPESGIVEVEIYEYVDGDYKHIVKGLGNTGSYTWFVANRPRTDALIRIEVVNGAGLEETDESNATFTVESPPGGLVATTLRDFDMPGSQPFEGGSLTSTPENCAVCHGDYDAVTGVEPYNNWKGSMMALASLDPLFEANLAIANQDAPDSGDLCLRCHDSRGWIQGRSVPTDGSAMLQNDKIGVSCDLCHRMVDPNYQAGLSPLRDLEVLGGLSFPSPDVPAEYGNGMYVVDELATHKRGPFNLSSAPGGHDFLESPFHRTGEFCGTCHDVSNPAFIEDEFGVFQPQTLDQPNTTYSPHSIVPVERTYSEWKASMYNTPLGVYAPEFAGNKPGGSVSTCQDCHMSDVLGYGANPLTNTVPERPNLPLHDMTGGSTWIPELIANGSIDWINPADYPHVDLVAVQAGIARAEYMLENAAELTSEQTIGDLVVRVTNKTGHKLPTGYPEGRRIWVNVKFFDGSDTLISESAAYDPSTGVLGHDVEAKIYEVHPGIDTNVATATGLAEGPSLHFVLNNKIFEDNRIPPLGFTNAAFAEFGGQPVGHTYADGQNWDDSSYTVPAGAVRAEVNLYYQSTSKEFIEFLKNENNGPEGNIGDKMYDLWNDNGKCPPTLMASTDVPVLESGGDADKDGLSNIEEQAFGSDAWSANSAHRPTSMMVDHEGSKYLALQFVRLKELGGTQINAMVSSDLVQWDPADSDTEEFSVVDNLDGTETVVLRMLTLPAPGEKQFMRLVVN</sequence>
<dbReference type="Pfam" id="PF17957">
    <property type="entry name" value="Big_7"/>
    <property type="match status" value="1"/>
</dbReference>
<dbReference type="RefSeq" id="WP_163967261.1">
    <property type="nucleotide sequence ID" value="NZ_JAAGNX010000003.1"/>
</dbReference>
<dbReference type="EMBL" id="JAAGNX010000003">
    <property type="protein sequence ID" value="NDV63561.1"/>
    <property type="molecule type" value="Genomic_DNA"/>
</dbReference>
<accession>A0A6B2M3H8</accession>
<protein>
    <submittedName>
        <fullName evidence="1">Uncharacterized protein</fullName>
    </submittedName>
</protein>
<keyword evidence="2" id="KW-1185">Reference proteome</keyword>
<dbReference type="Gene3D" id="1.10.1130.10">
    <property type="entry name" value="Flavocytochrome C3, Chain A"/>
    <property type="match status" value="1"/>
</dbReference>
<dbReference type="SUPFAM" id="SSF48695">
    <property type="entry name" value="Multiheme cytochromes"/>
    <property type="match status" value="1"/>
</dbReference>
<dbReference type="Gene3D" id="2.60.40.10">
    <property type="entry name" value="Immunoglobulins"/>
    <property type="match status" value="1"/>
</dbReference>
<dbReference type="InterPro" id="IPR036280">
    <property type="entry name" value="Multihaem_cyt_sf"/>
</dbReference>
<proteinExistence type="predicted"/>
<organism evidence="1 2">
    <name type="scientific">Oceanipulchritudo coccoides</name>
    <dbReference type="NCBI Taxonomy" id="2706888"/>
    <lineage>
        <taxon>Bacteria</taxon>
        <taxon>Pseudomonadati</taxon>
        <taxon>Verrucomicrobiota</taxon>
        <taxon>Opitutia</taxon>
        <taxon>Puniceicoccales</taxon>
        <taxon>Oceanipulchritudinaceae</taxon>
        <taxon>Oceanipulchritudo</taxon>
    </lineage>
</organism>
<evidence type="ECO:0000313" key="2">
    <source>
        <dbReference type="Proteomes" id="UP000478417"/>
    </source>
</evidence>
<gene>
    <name evidence="1" type="ORF">G0Q06_13940</name>
</gene>